<dbReference type="EMBL" id="JTJZ01000016">
    <property type="protein sequence ID" value="KHS53327.1"/>
    <property type="molecule type" value="Genomic_DNA"/>
</dbReference>
<reference evidence="2 3" key="1">
    <citation type="submission" date="2014-11" db="EMBL/GenBank/DDBJ databases">
        <title>Draft Genome Sequence of Brevibacterium linens AE038-8.</title>
        <authorList>
            <person name="Maizel D."/>
            <person name="Utturkar S.M."/>
            <person name="Brown S.D."/>
            <person name="Ferrero M."/>
            <person name="Rosen B.P."/>
        </authorList>
    </citation>
    <scope>NUCLEOTIDE SEQUENCE [LARGE SCALE GENOMIC DNA]</scope>
    <source>
        <strain evidence="2 3">AE038-8</strain>
    </source>
</reference>
<feature type="domain" description="Peptidoglycan binding-like" evidence="1">
    <location>
        <begin position="85"/>
        <end position="143"/>
    </location>
</feature>
<keyword evidence="3" id="KW-1185">Reference proteome</keyword>
<evidence type="ECO:0000259" key="1">
    <source>
        <dbReference type="Pfam" id="PF01471"/>
    </source>
</evidence>
<accession>A0A0B9A3F7</accession>
<dbReference type="OrthoDB" id="8210007at2"/>
<gene>
    <name evidence="2" type="ORF">AE0388_1270</name>
</gene>
<dbReference type="AlphaFoldDB" id="A0A0B9A3F7"/>
<dbReference type="InterPro" id="IPR036366">
    <property type="entry name" value="PGBDSf"/>
</dbReference>
<dbReference type="InterPro" id="IPR002477">
    <property type="entry name" value="Peptidoglycan-bd-like"/>
</dbReference>
<feature type="domain" description="Peptidoglycan binding-like" evidence="1">
    <location>
        <begin position="17"/>
        <end position="70"/>
    </location>
</feature>
<dbReference type="Pfam" id="PF01471">
    <property type="entry name" value="PG_binding_1"/>
    <property type="match status" value="2"/>
</dbReference>
<dbReference type="SUPFAM" id="SSF47090">
    <property type="entry name" value="PGBD-like"/>
    <property type="match status" value="2"/>
</dbReference>
<evidence type="ECO:0000313" key="3">
    <source>
        <dbReference type="Proteomes" id="UP000031488"/>
    </source>
</evidence>
<proteinExistence type="predicted"/>
<organism evidence="2 3">
    <name type="scientific">Brevibacterium linens</name>
    <dbReference type="NCBI Taxonomy" id="1703"/>
    <lineage>
        <taxon>Bacteria</taxon>
        <taxon>Bacillati</taxon>
        <taxon>Actinomycetota</taxon>
        <taxon>Actinomycetes</taxon>
        <taxon>Micrococcales</taxon>
        <taxon>Brevibacteriaceae</taxon>
        <taxon>Brevibacterium</taxon>
    </lineage>
</organism>
<dbReference type="Gene3D" id="1.10.101.10">
    <property type="entry name" value="PGBD-like superfamily/PGBD"/>
    <property type="match status" value="2"/>
</dbReference>
<dbReference type="RefSeq" id="WP_052239841.1">
    <property type="nucleotide sequence ID" value="NZ_CP186330.1"/>
</dbReference>
<name>A0A0B9A3F7_BRELN</name>
<dbReference type="Proteomes" id="UP000031488">
    <property type="component" value="Unassembled WGS sequence"/>
</dbReference>
<dbReference type="PATRIC" id="fig|1703.6.peg.1158"/>
<evidence type="ECO:0000313" key="2">
    <source>
        <dbReference type="EMBL" id="KHS53327.1"/>
    </source>
</evidence>
<comment type="caution">
    <text evidence="2">The sequence shown here is derived from an EMBL/GenBank/DDBJ whole genome shotgun (WGS) entry which is preliminary data.</text>
</comment>
<dbReference type="InterPro" id="IPR036365">
    <property type="entry name" value="PGBD-like_sf"/>
</dbReference>
<sequence>MSNPGQPEIKRGDKGTVVLRAQRALRRTPDLSVEVDGDFGPDTEAGVKRFQKGAGLDDDGIVGKDTWEALPNGGPMPLLKAGSKGDVVRDLQEVLAAGADSGDWPSPGEADGDFGAETKKSVEGFQKWGKVDADGIVGDKTWAVPLHATNSTLETAVGLDWADD</sequence>
<protein>
    <submittedName>
        <fullName evidence="2">Peptidoglycan-binding domain 1 protein</fullName>
    </submittedName>
</protein>